<dbReference type="AlphaFoldDB" id="A0A6J6DNN5"/>
<evidence type="ECO:0000313" key="1">
    <source>
        <dbReference type="EMBL" id="CAB4551088.1"/>
    </source>
</evidence>
<dbReference type="Gene3D" id="3.40.50.1000">
    <property type="entry name" value="HAD superfamily/HAD-like"/>
    <property type="match status" value="2"/>
</dbReference>
<sequence>MLISQFDSLLLDLDGVVYRGKAAIPGAVDAIAEAKRMGKRVGYITNNASRTPGQIAGQLQDFGIDVLPTEIIGSAEAAAKLLATKLTSGKVLVVGGEGLRVEVAKAGFDVVSSASDNPVAVLQGFSPEVGWPQLAEAAFAIQNGAIWIATNQDWTLPLERGIAPGNGTLVGAVHTAVGILPEFAGKPFRPIFDAALLQLGVFNPLVIGDRLDTDIKGAVTAGLSSASVMTGIIGNKELLGAKSDERPTYILKDLGGLFEDYPQVQRRSGRSRVGESEAAIIGDRLLLTNGNPLSVDSIRAATDLVWSSGRPIYGLQVAAELVGSRGTV</sequence>
<dbReference type="GO" id="GO:0016791">
    <property type="term" value="F:phosphatase activity"/>
    <property type="evidence" value="ECO:0007669"/>
    <property type="project" value="TreeGrafter"/>
</dbReference>
<dbReference type="SUPFAM" id="SSF56784">
    <property type="entry name" value="HAD-like"/>
    <property type="match status" value="1"/>
</dbReference>
<organism evidence="2">
    <name type="scientific">freshwater metagenome</name>
    <dbReference type="NCBI Taxonomy" id="449393"/>
    <lineage>
        <taxon>unclassified sequences</taxon>
        <taxon>metagenomes</taxon>
        <taxon>ecological metagenomes</taxon>
    </lineage>
</organism>
<gene>
    <name evidence="1" type="ORF">UFOPK1503_01059</name>
    <name evidence="2" type="ORF">UFOPK1693_00209</name>
</gene>
<dbReference type="InterPro" id="IPR036412">
    <property type="entry name" value="HAD-like_sf"/>
</dbReference>
<dbReference type="EMBL" id="CAEZST010000024">
    <property type="protein sequence ID" value="CAB4551088.1"/>
    <property type="molecule type" value="Genomic_DNA"/>
</dbReference>
<dbReference type="Pfam" id="PF13242">
    <property type="entry name" value="Hydrolase_like"/>
    <property type="match status" value="1"/>
</dbReference>
<dbReference type="InterPro" id="IPR023214">
    <property type="entry name" value="HAD_sf"/>
</dbReference>
<dbReference type="PANTHER" id="PTHR19288:SF95">
    <property type="entry name" value="D-GLYCEROL 3-PHOSPHATE PHOSPHATASE"/>
    <property type="match status" value="1"/>
</dbReference>
<accession>A0A6J6DNN5</accession>
<dbReference type="EMBL" id="CAEZTO010000002">
    <property type="protein sequence ID" value="CAB4563753.1"/>
    <property type="molecule type" value="Genomic_DNA"/>
</dbReference>
<dbReference type="InterPro" id="IPR006357">
    <property type="entry name" value="HAD-SF_hydro_IIA"/>
</dbReference>
<dbReference type="Pfam" id="PF13344">
    <property type="entry name" value="Hydrolase_6"/>
    <property type="match status" value="1"/>
</dbReference>
<dbReference type="NCBIfam" id="TIGR01460">
    <property type="entry name" value="HAD-SF-IIA"/>
    <property type="match status" value="1"/>
</dbReference>
<evidence type="ECO:0000313" key="2">
    <source>
        <dbReference type="EMBL" id="CAB4563753.1"/>
    </source>
</evidence>
<dbReference type="GO" id="GO:0005737">
    <property type="term" value="C:cytoplasm"/>
    <property type="evidence" value="ECO:0007669"/>
    <property type="project" value="TreeGrafter"/>
</dbReference>
<dbReference type="PANTHER" id="PTHR19288">
    <property type="entry name" value="4-NITROPHENYLPHOSPHATASE-RELATED"/>
    <property type="match status" value="1"/>
</dbReference>
<protein>
    <submittedName>
        <fullName evidence="2">Unannotated protein</fullName>
    </submittedName>
</protein>
<name>A0A6J6DNN5_9ZZZZ</name>
<reference evidence="2" key="1">
    <citation type="submission" date="2020-05" db="EMBL/GenBank/DDBJ databases">
        <authorList>
            <person name="Chiriac C."/>
            <person name="Salcher M."/>
            <person name="Ghai R."/>
            <person name="Kavagutti S V."/>
        </authorList>
    </citation>
    <scope>NUCLEOTIDE SEQUENCE</scope>
</reference>
<proteinExistence type="predicted"/>